<accession>A0A6A7BZE5</accession>
<protein>
    <recommendedName>
        <fullName evidence="11">CT20-domain-containing protein</fullName>
    </recommendedName>
</protein>
<dbReference type="AlphaFoldDB" id="A0A6A7BZE5"/>
<evidence type="ECO:0000256" key="8">
    <source>
        <dbReference type="SAM" id="MobiDB-lite"/>
    </source>
</evidence>
<dbReference type="GO" id="GO:0006325">
    <property type="term" value="P:chromatin organization"/>
    <property type="evidence" value="ECO:0007669"/>
    <property type="project" value="UniProtKB-KW"/>
</dbReference>
<evidence type="ECO:0000313" key="10">
    <source>
        <dbReference type="Proteomes" id="UP000799421"/>
    </source>
</evidence>
<dbReference type="OrthoDB" id="5595141at2759"/>
<feature type="compositionally biased region" description="Basic and acidic residues" evidence="8">
    <location>
        <begin position="196"/>
        <end position="208"/>
    </location>
</feature>
<dbReference type="Proteomes" id="UP000799421">
    <property type="component" value="Unassembled WGS sequence"/>
</dbReference>
<gene>
    <name evidence="9" type="ORF">K470DRAFT_216995</name>
</gene>
<feature type="compositionally biased region" description="Basic and acidic residues" evidence="8">
    <location>
        <begin position="221"/>
        <end position="234"/>
    </location>
</feature>
<dbReference type="GO" id="GO:0006357">
    <property type="term" value="P:regulation of transcription by RNA polymerase II"/>
    <property type="evidence" value="ECO:0007669"/>
    <property type="project" value="TreeGrafter"/>
</dbReference>
<feature type="region of interest" description="Disordered" evidence="8">
    <location>
        <begin position="101"/>
        <end position="250"/>
    </location>
</feature>
<organism evidence="9 10">
    <name type="scientific">Piedraia hortae CBS 480.64</name>
    <dbReference type="NCBI Taxonomy" id="1314780"/>
    <lineage>
        <taxon>Eukaryota</taxon>
        <taxon>Fungi</taxon>
        <taxon>Dikarya</taxon>
        <taxon>Ascomycota</taxon>
        <taxon>Pezizomycotina</taxon>
        <taxon>Dothideomycetes</taxon>
        <taxon>Dothideomycetidae</taxon>
        <taxon>Capnodiales</taxon>
        <taxon>Piedraiaceae</taxon>
        <taxon>Piedraia</taxon>
    </lineage>
</organism>
<keyword evidence="10" id="KW-1185">Reference proteome</keyword>
<dbReference type="EMBL" id="MU005981">
    <property type="protein sequence ID" value="KAF2860483.1"/>
    <property type="molecule type" value="Genomic_DNA"/>
</dbReference>
<sequence length="250" mass="28590">MAPRKKPRVSTTEPPTPSQATLIYPTDAWTDSEEIGLLKGLVRFKPTGVHKHFHLTSLYSFMISHGYIQEENLHTRPEGIWEKLRTMYDLDALDKREDARLLSPIPAGSEGEDEEAERSDDDDSAYSEAENKIHCSEFEPPQDDEGLRAMMWNRRFVQEDEKDPRSSPPALPEVNLAPEPPVSFTPRLMSATPSRESSKAPAKEEKRTRQMRSSTAVTRSRKNDSDADEDEKKPTPRRKATTRSTRKRKR</sequence>
<dbReference type="Pfam" id="PF07904">
    <property type="entry name" value="Eaf7"/>
    <property type="match status" value="1"/>
</dbReference>
<evidence type="ECO:0008006" key="11">
    <source>
        <dbReference type="Google" id="ProtNLM"/>
    </source>
</evidence>
<dbReference type="InterPro" id="IPR012423">
    <property type="entry name" value="Eaf7/MRGBP"/>
</dbReference>
<evidence type="ECO:0000256" key="4">
    <source>
        <dbReference type="ARBA" id="ARBA00023015"/>
    </source>
</evidence>
<keyword evidence="5" id="KW-0804">Transcription</keyword>
<evidence type="ECO:0000256" key="5">
    <source>
        <dbReference type="ARBA" id="ARBA00023163"/>
    </source>
</evidence>
<evidence type="ECO:0000313" key="9">
    <source>
        <dbReference type="EMBL" id="KAF2860483.1"/>
    </source>
</evidence>
<dbReference type="PANTHER" id="PTHR13581:SF5">
    <property type="entry name" value="MRG_MORF4L-BINDING PROTEIN"/>
    <property type="match status" value="1"/>
</dbReference>
<evidence type="ECO:0000256" key="1">
    <source>
        <dbReference type="ARBA" id="ARBA00004123"/>
    </source>
</evidence>
<proteinExistence type="inferred from homology"/>
<feature type="compositionally biased region" description="Basic and acidic residues" evidence="8">
    <location>
        <begin position="156"/>
        <end position="165"/>
    </location>
</feature>
<evidence type="ECO:0000256" key="6">
    <source>
        <dbReference type="ARBA" id="ARBA00023242"/>
    </source>
</evidence>
<comment type="subcellular location">
    <subcellularLocation>
        <location evidence="1">Nucleus</location>
    </subcellularLocation>
</comment>
<keyword evidence="3" id="KW-0156">Chromatin regulator</keyword>
<feature type="compositionally biased region" description="Acidic residues" evidence="8">
    <location>
        <begin position="110"/>
        <end position="125"/>
    </location>
</feature>
<reference evidence="9" key="1">
    <citation type="journal article" date="2020" name="Stud. Mycol.">
        <title>101 Dothideomycetes genomes: a test case for predicting lifestyles and emergence of pathogens.</title>
        <authorList>
            <person name="Haridas S."/>
            <person name="Albert R."/>
            <person name="Binder M."/>
            <person name="Bloem J."/>
            <person name="Labutti K."/>
            <person name="Salamov A."/>
            <person name="Andreopoulos B."/>
            <person name="Baker S."/>
            <person name="Barry K."/>
            <person name="Bills G."/>
            <person name="Bluhm B."/>
            <person name="Cannon C."/>
            <person name="Castanera R."/>
            <person name="Culley D."/>
            <person name="Daum C."/>
            <person name="Ezra D."/>
            <person name="Gonzalez J."/>
            <person name="Henrissat B."/>
            <person name="Kuo A."/>
            <person name="Liang C."/>
            <person name="Lipzen A."/>
            <person name="Lutzoni F."/>
            <person name="Magnuson J."/>
            <person name="Mondo S."/>
            <person name="Nolan M."/>
            <person name="Ohm R."/>
            <person name="Pangilinan J."/>
            <person name="Park H.-J."/>
            <person name="Ramirez L."/>
            <person name="Alfaro M."/>
            <person name="Sun H."/>
            <person name="Tritt A."/>
            <person name="Yoshinaga Y."/>
            <person name="Zwiers L.-H."/>
            <person name="Turgeon B."/>
            <person name="Goodwin S."/>
            <person name="Spatafora J."/>
            <person name="Crous P."/>
            <person name="Grigoriev I."/>
        </authorList>
    </citation>
    <scope>NUCLEOTIDE SEQUENCE</scope>
    <source>
        <strain evidence="9">CBS 480.64</strain>
    </source>
</reference>
<feature type="compositionally biased region" description="Basic residues" evidence="8">
    <location>
        <begin position="235"/>
        <end position="250"/>
    </location>
</feature>
<dbReference type="GO" id="GO:0005634">
    <property type="term" value="C:nucleus"/>
    <property type="evidence" value="ECO:0007669"/>
    <property type="project" value="UniProtKB-SubCell"/>
</dbReference>
<feature type="compositionally biased region" description="Polar residues" evidence="8">
    <location>
        <begin position="9"/>
        <end position="21"/>
    </location>
</feature>
<feature type="region of interest" description="Disordered" evidence="8">
    <location>
        <begin position="1"/>
        <end position="21"/>
    </location>
</feature>
<evidence type="ECO:0000256" key="7">
    <source>
        <dbReference type="ARBA" id="ARBA00025178"/>
    </source>
</evidence>
<evidence type="ECO:0000256" key="2">
    <source>
        <dbReference type="ARBA" id="ARBA00007117"/>
    </source>
</evidence>
<dbReference type="GO" id="GO:0035267">
    <property type="term" value="C:NuA4 histone acetyltransferase complex"/>
    <property type="evidence" value="ECO:0007669"/>
    <property type="project" value="TreeGrafter"/>
</dbReference>
<evidence type="ECO:0000256" key="3">
    <source>
        <dbReference type="ARBA" id="ARBA00022853"/>
    </source>
</evidence>
<keyword evidence="4" id="KW-0805">Transcription regulation</keyword>
<comment type="similarity">
    <text evidence="2">Belongs to the EAF7 family.</text>
</comment>
<keyword evidence="6" id="KW-0539">Nucleus</keyword>
<dbReference type="PANTHER" id="PTHR13581">
    <property type="entry name" value="MRG-BINDING PROTEIN"/>
    <property type="match status" value="1"/>
</dbReference>
<name>A0A6A7BZE5_9PEZI</name>
<comment type="function">
    <text evidence="7">Component of the NuA4 histone acetyltransferase complex which is involved in transcriptional activation of selected genes principally by acetylation of nucleosomal histone H4 and H2A. The NuA4 complex is also involved in DNA repair.</text>
</comment>